<evidence type="ECO:0000259" key="3">
    <source>
        <dbReference type="PROSITE" id="PS01031"/>
    </source>
</evidence>
<dbReference type="Proteomes" id="UP000230935">
    <property type="component" value="Unassembled WGS sequence"/>
</dbReference>
<protein>
    <recommendedName>
        <fullName evidence="3">SHSP domain-containing protein</fullName>
    </recommendedName>
</protein>
<dbReference type="Gene3D" id="2.60.40.790">
    <property type="match status" value="1"/>
</dbReference>
<dbReference type="PANTHER" id="PTHR11527">
    <property type="entry name" value="HEAT-SHOCK PROTEIN 20 FAMILY MEMBER"/>
    <property type="match status" value="1"/>
</dbReference>
<dbReference type="CDD" id="cd06464">
    <property type="entry name" value="ACD_sHsps-like"/>
    <property type="match status" value="1"/>
</dbReference>
<dbReference type="PROSITE" id="PS01031">
    <property type="entry name" value="SHSP"/>
    <property type="match status" value="1"/>
</dbReference>
<dbReference type="Pfam" id="PF00011">
    <property type="entry name" value="HSP20"/>
    <property type="match status" value="1"/>
</dbReference>
<dbReference type="InterPro" id="IPR002068">
    <property type="entry name" value="A-crystallin/Hsp20_dom"/>
</dbReference>
<dbReference type="AlphaFoldDB" id="A0A2H0W193"/>
<organism evidence="4 5">
    <name type="scientific">Candidatus Buchananbacteria bacterium CG10_big_fil_rev_8_21_14_0_10_42_9</name>
    <dbReference type="NCBI Taxonomy" id="1974526"/>
    <lineage>
        <taxon>Bacteria</taxon>
        <taxon>Candidatus Buchananiibacteriota</taxon>
    </lineage>
</organism>
<evidence type="ECO:0000313" key="5">
    <source>
        <dbReference type="Proteomes" id="UP000230935"/>
    </source>
</evidence>
<feature type="domain" description="SHSP" evidence="3">
    <location>
        <begin position="24"/>
        <end position="143"/>
    </location>
</feature>
<dbReference type="SUPFAM" id="SSF49764">
    <property type="entry name" value="HSP20-like chaperones"/>
    <property type="match status" value="1"/>
</dbReference>
<dbReference type="InterPro" id="IPR031107">
    <property type="entry name" value="Small_HSP"/>
</dbReference>
<evidence type="ECO:0000256" key="2">
    <source>
        <dbReference type="RuleBase" id="RU003616"/>
    </source>
</evidence>
<name>A0A2H0W193_9BACT</name>
<evidence type="ECO:0000256" key="1">
    <source>
        <dbReference type="PROSITE-ProRule" id="PRU00285"/>
    </source>
</evidence>
<accession>A0A2H0W193</accession>
<comment type="caution">
    <text evidence="4">The sequence shown here is derived from an EMBL/GenBank/DDBJ whole genome shotgun (WGS) entry which is preliminary data.</text>
</comment>
<comment type="similarity">
    <text evidence="1 2">Belongs to the small heat shock protein (HSP20) family.</text>
</comment>
<dbReference type="EMBL" id="PEZZ01000023">
    <property type="protein sequence ID" value="PIS05067.1"/>
    <property type="molecule type" value="Genomic_DNA"/>
</dbReference>
<evidence type="ECO:0000313" key="4">
    <source>
        <dbReference type="EMBL" id="PIS05067.1"/>
    </source>
</evidence>
<gene>
    <name evidence="4" type="ORF">COT81_03155</name>
</gene>
<sequence length="143" mass="16232">MKLTEILKKSKTKLSQRKASRKEMTEEFFSADLLIDLYVKHNNMIVKAAMAGVNPNNLDLAIDDNVLTISGYRENEETEEGGDYYYQECYWGGFSRSVALPYHTDLKKVSADIKDGILTITLPIHKDSKKIPVKSRGNNTELD</sequence>
<dbReference type="InterPro" id="IPR008978">
    <property type="entry name" value="HSP20-like_chaperone"/>
</dbReference>
<reference evidence="5" key="1">
    <citation type="submission" date="2017-09" db="EMBL/GenBank/DDBJ databases">
        <title>Depth-based differentiation of microbial function through sediment-hosted aquifers and enrichment of novel symbionts in the deep terrestrial subsurface.</title>
        <authorList>
            <person name="Probst A.J."/>
            <person name="Ladd B."/>
            <person name="Jarett J.K."/>
            <person name="Geller-Mcgrath D.E."/>
            <person name="Sieber C.M.K."/>
            <person name="Emerson J.B."/>
            <person name="Anantharaman K."/>
            <person name="Thomas B.C."/>
            <person name="Malmstrom R."/>
            <person name="Stieglmeier M."/>
            <person name="Klingl A."/>
            <person name="Woyke T."/>
            <person name="Ryan C.M."/>
            <person name="Banfield J.F."/>
        </authorList>
    </citation>
    <scope>NUCLEOTIDE SEQUENCE [LARGE SCALE GENOMIC DNA]</scope>
</reference>
<proteinExistence type="inferred from homology"/>